<accession>A0A176Y608</accession>
<reference evidence="2 3" key="1">
    <citation type="submission" date="2016-03" db="EMBL/GenBank/DDBJ databases">
        <title>Draft Genome Sequence of the Strain BR 10245 (Bradyrhizobium sp.) isolated from nodules of Centrolobium paraense.</title>
        <authorList>
            <person name="Simoes-Araujo J.L.Sr."/>
            <person name="Barauna A.C."/>
            <person name="Silva K."/>
            <person name="Zilli J.E."/>
        </authorList>
    </citation>
    <scope>NUCLEOTIDE SEQUENCE [LARGE SCALE GENOMIC DNA]</scope>
    <source>
        <strain evidence="2 3">BR 10245</strain>
    </source>
</reference>
<dbReference type="AlphaFoldDB" id="A0A176Y608"/>
<proteinExistence type="predicted"/>
<comment type="caution">
    <text evidence="2">The sequence shown here is derived from an EMBL/GenBank/DDBJ whole genome shotgun (WGS) entry which is preliminary data.</text>
</comment>
<keyword evidence="3" id="KW-1185">Reference proteome</keyword>
<evidence type="ECO:0000313" key="2">
    <source>
        <dbReference type="EMBL" id="OAE96753.1"/>
    </source>
</evidence>
<gene>
    <name evidence="2" type="ORF">AYJ54_36345</name>
</gene>
<protein>
    <submittedName>
        <fullName evidence="2">Uncharacterized protein</fullName>
    </submittedName>
</protein>
<evidence type="ECO:0000313" key="3">
    <source>
        <dbReference type="Proteomes" id="UP000076959"/>
    </source>
</evidence>
<dbReference type="Proteomes" id="UP000076959">
    <property type="component" value="Unassembled WGS sequence"/>
</dbReference>
<feature type="compositionally biased region" description="Basic and acidic residues" evidence="1">
    <location>
        <begin position="1"/>
        <end position="17"/>
    </location>
</feature>
<organism evidence="2 3">
    <name type="scientific">Bradyrhizobium centrolobii</name>
    <dbReference type="NCBI Taxonomy" id="1505087"/>
    <lineage>
        <taxon>Bacteria</taxon>
        <taxon>Pseudomonadati</taxon>
        <taxon>Pseudomonadota</taxon>
        <taxon>Alphaproteobacteria</taxon>
        <taxon>Hyphomicrobiales</taxon>
        <taxon>Nitrobacteraceae</taxon>
        <taxon>Bradyrhizobium</taxon>
    </lineage>
</organism>
<evidence type="ECO:0000256" key="1">
    <source>
        <dbReference type="SAM" id="MobiDB-lite"/>
    </source>
</evidence>
<feature type="region of interest" description="Disordered" evidence="1">
    <location>
        <begin position="1"/>
        <end position="27"/>
    </location>
</feature>
<name>A0A176Y608_9BRAD</name>
<sequence>MGEPKVDVRAMTKDRQHGNRGGIPPGLKPVRTRIIIETELARMADGIGSTTSVPVILGSVRD</sequence>
<dbReference type="EMBL" id="LUUB01000129">
    <property type="protein sequence ID" value="OAE96753.1"/>
    <property type="molecule type" value="Genomic_DNA"/>
</dbReference>